<keyword evidence="4" id="KW-1185">Reference proteome</keyword>
<evidence type="ECO:0000313" key="4">
    <source>
        <dbReference type="Proteomes" id="UP000184334"/>
    </source>
</evidence>
<proteinExistence type="inferred from homology"/>
<dbReference type="AlphaFoldDB" id="A0A1M5AES2"/>
<dbReference type="CDD" id="cd07361">
    <property type="entry name" value="MEMO_like"/>
    <property type="match status" value="1"/>
</dbReference>
<name>A0A1M5AES2_MARH1</name>
<dbReference type="HAMAP" id="MF_00055">
    <property type="entry name" value="MEMO1"/>
    <property type="match status" value="1"/>
</dbReference>
<dbReference type="SUPFAM" id="SSF53213">
    <property type="entry name" value="LigB-like"/>
    <property type="match status" value="1"/>
</dbReference>
<dbReference type="Gene3D" id="3.40.830.10">
    <property type="entry name" value="LigB-like"/>
    <property type="match status" value="1"/>
</dbReference>
<sequence length="269" mass="30472">MTRYPVVSGTFYPKDKNELIEIMEEFFPILPETPKNYIKPTGLISPHAGYIFSGKTASYGYYEIFKKGEIKTVIIIGPNHTGVGPNISVYPEGTWITPFGTIEIDEKAKKIISKLQIIGDYSAHQYEHSIEVQLPFLQYLYGNDFKIIPIVMGDQSLKTSKKLAEALKEIIDEGTLIVASSDLNHYEEHEITMKKGEIIIKALRNKDPEELYNNIKEHQITACGYGCINTLLYMNFEKIRIIHHTTSAEAFGDYNQTVGYLSAIFEGSE</sequence>
<accession>A0A1M5AES2</accession>
<dbReference type="PANTHER" id="PTHR11060">
    <property type="entry name" value="PROTEIN MEMO1"/>
    <property type="match status" value="1"/>
</dbReference>
<dbReference type="PANTHER" id="PTHR11060:SF0">
    <property type="entry name" value="PROTEIN MEMO1"/>
    <property type="match status" value="1"/>
</dbReference>
<evidence type="ECO:0000256" key="1">
    <source>
        <dbReference type="ARBA" id="ARBA00006315"/>
    </source>
</evidence>
<dbReference type="NCBIfam" id="TIGR04336">
    <property type="entry name" value="AmmeMemoSam_B"/>
    <property type="match status" value="1"/>
</dbReference>
<comment type="similarity">
    <text evidence="1 2">Belongs to the MEMO1 family.</text>
</comment>
<dbReference type="EMBL" id="FQUI01000059">
    <property type="protein sequence ID" value="SHF28654.1"/>
    <property type="molecule type" value="Genomic_DNA"/>
</dbReference>
<gene>
    <name evidence="3" type="ORF">SAMN02745164_02170</name>
</gene>
<comment type="caution">
    <text evidence="3">The sequence shown here is derived from an EMBL/GenBank/DDBJ whole genome shotgun (WGS) entry which is preliminary data.</text>
</comment>
<dbReference type="Pfam" id="PF01875">
    <property type="entry name" value="Memo"/>
    <property type="match status" value="1"/>
</dbReference>
<dbReference type="InterPro" id="IPR002737">
    <property type="entry name" value="MEMO1_fam"/>
</dbReference>
<protein>
    <recommendedName>
        <fullName evidence="2">MEMO1 family protein SAMN02745164_02170</fullName>
    </recommendedName>
</protein>
<evidence type="ECO:0000256" key="2">
    <source>
        <dbReference type="HAMAP-Rule" id="MF_00055"/>
    </source>
</evidence>
<dbReference type="STRING" id="1122195.SAMN02745164_02170"/>
<evidence type="ECO:0000313" key="3">
    <source>
        <dbReference type="EMBL" id="SHF28654.1"/>
    </source>
</evidence>
<dbReference type="RefSeq" id="WP_072866041.1">
    <property type="nucleotide sequence ID" value="NZ_FQUI01000059.1"/>
</dbReference>
<dbReference type="Proteomes" id="UP000184334">
    <property type="component" value="Unassembled WGS sequence"/>
</dbReference>
<organism evidence="3 4">
    <name type="scientific">Marinitoga hydrogenitolerans (strain DSM 16785 / JCM 12826 / AT1271)</name>
    <dbReference type="NCBI Taxonomy" id="1122195"/>
    <lineage>
        <taxon>Bacteria</taxon>
        <taxon>Thermotogati</taxon>
        <taxon>Thermotogota</taxon>
        <taxon>Thermotogae</taxon>
        <taxon>Petrotogales</taxon>
        <taxon>Petrotogaceae</taxon>
        <taxon>Marinitoga</taxon>
    </lineage>
</organism>
<reference evidence="3" key="1">
    <citation type="submission" date="2016-11" db="EMBL/GenBank/DDBJ databases">
        <authorList>
            <person name="Varghese N."/>
            <person name="Submissions S."/>
        </authorList>
    </citation>
    <scope>NUCLEOTIDE SEQUENCE [LARGE SCALE GENOMIC DNA]</scope>
    <source>
        <strain evidence="3">DSM 16785</strain>
    </source>
</reference>
<dbReference type="OrthoDB" id="9785549at2"/>